<dbReference type="PANTHER" id="PTHR32063:SF13">
    <property type="entry name" value="MULTIDRUG EFFLUX PUMP SUBUNIT ACRB-RELATED"/>
    <property type="match status" value="1"/>
</dbReference>
<dbReference type="Pfam" id="PF00873">
    <property type="entry name" value="ACR_tran"/>
    <property type="match status" value="1"/>
</dbReference>
<dbReference type="PRINTS" id="PR00702">
    <property type="entry name" value="ACRIFLAVINRP"/>
</dbReference>
<dbReference type="InterPro" id="IPR001036">
    <property type="entry name" value="Acrflvin-R"/>
</dbReference>
<evidence type="ECO:0000313" key="1">
    <source>
        <dbReference type="EMBL" id="SUA20399.1"/>
    </source>
</evidence>
<proteinExistence type="predicted"/>
<dbReference type="GO" id="GO:0005886">
    <property type="term" value="C:plasma membrane"/>
    <property type="evidence" value="ECO:0007669"/>
    <property type="project" value="TreeGrafter"/>
</dbReference>
<dbReference type="EMBL" id="UGRI01000001">
    <property type="protein sequence ID" value="SUA20399.1"/>
    <property type="molecule type" value="Genomic_DNA"/>
</dbReference>
<protein>
    <submittedName>
        <fullName evidence="1">Antibiotic resistance efflux pump component</fullName>
    </submittedName>
</protein>
<dbReference type="Gene3D" id="3.30.70.1440">
    <property type="entry name" value="Multidrug efflux transporter AcrB pore domain"/>
    <property type="match status" value="1"/>
</dbReference>
<dbReference type="AlphaFoldDB" id="A0A378VU74"/>
<dbReference type="PANTHER" id="PTHR32063">
    <property type="match status" value="1"/>
</dbReference>
<gene>
    <name evidence="1" type="primary">ttgB</name>
    <name evidence="1" type="ORF">NCTC11421_00481</name>
</gene>
<organism evidence="1">
    <name type="scientific">Neisseria gonorrhoeae</name>
    <dbReference type="NCBI Taxonomy" id="485"/>
    <lineage>
        <taxon>Bacteria</taxon>
        <taxon>Pseudomonadati</taxon>
        <taxon>Pseudomonadota</taxon>
        <taxon>Betaproteobacteria</taxon>
        <taxon>Neisseriales</taxon>
        <taxon>Neisseriaceae</taxon>
        <taxon>Neisseria</taxon>
    </lineage>
</organism>
<name>A0A378VU74_NEIGO</name>
<dbReference type="GO" id="GO:0042910">
    <property type="term" value="F:xenobiotic transmembrane transporter activity"/>
    <property type="evidence" value="ECO:0007669"/>
    <property type="project" value="TreeGrafter"/>
</dbReference>
<dbReference type="SUPFAM" id="SSF82693">
    <property type="entry name" value="Multidrug efflux transporter AcrB pore domain, PN1, PN2, PC1 and PC2 subdomains"/>
    <property type="match status" value="1"/>
</dbReference>
<accession>A0A378VU74</accession>
<dbReference type="Gene3D" id="3.30.70.1430">
    <property type="entry name" value="Multidrug efflux transporter AcrB pore domain"/>
    <property type="match status" value="1"/>
</dbReference>
<sequence>MMVVYIGLAVVGVFLFMRLPTSFLPTEDQGFVMVSVQLPAGATKERTDATLAQVTQLAKSIPEIENIITVSGFSFSGSGQNMAMGFAILKDWNERTASGSDAVAVAGKLTGMMMGTLKDGFGIAVVPPPILELGNGSGLSINLQDRNNTGHTALLAKRNELIQKCVPAVCLTPAPSVPAVWKTRRS</sequence>
<reference evidence="1" key="1">
    <citation type="submission" date="2018-06" db="EMBL/GenBank/DDBJ databases">
        <authorList>
            <consortium name="Pathogen Informatics"/>
            <person name="Doyle S."/>
        </authorList>
    </citation>
    <scope>NUCLEOTIDE SEQUENCE [LARGE SCALE GENOMIC DNA]</scope>
    <source>
        <strain evidence="1">NCTC11421</strain>
    </source>
</reference>
<dbReference type="Gene3D" id="1.20.1640.10">
    <property type="entry name" value="Multidrug efflux transporter AcrB transmembrane domain"/>
    <property type="match status" value="1"/>
</dbReference>